<evidence type="ECO:0000256" key="1">
    <source>
        <dbReference type="SAM" id="MobiDB-lite"/>
    </source>
</evidence>
<proteinExistence type="predicted"/>
<name>A0A8K1LUT7_9PASS</name>
<keyword evidence="3" id="KW-1185">Reference proteome</keyword>
<evidence type="ECO:0000313" key="3">
    <source>
        <dbReference type="Proteomes" id="UP000796761"/>
    </source>
</evidence>
<reference evidence="2" key="1">
    <citation type="submission" date="2019-04" db="EMBL/GenBank/DDBJ databases">
        <title>Genome assembly of Zosterops borbonicus 15179.</title>
        <authorList>
            <person name="Leroy T."/>
            <person name="Anselmetti Y."/>
            <person name="Tilak M.-K."/>
            <person name="Nabholz B."/>
        </authorList>
    </citation>
    <scope>NUCLEOTIDE SEQUENCE</scope>
    <source>
        <strain evidence="2">HGM_15179</strain>
        <tissue evidence="2">Muscle</tissue>
    </source>
</reference>
<feature type="compositionally biased region" description="Low complexity" evidence="1">
    <location>
        <begin position="1"/>
        <end position="22"/>
    </location>
</feature>
<protein>
    <submittedName>
        <fullName evidence="2">Uncharacterized protein</fullName>
    </submittedName>
</protein>
<organism evidence="2 3">
    <name type="scientific">Zosterops borbonicus</name>
    <dbReference type="NCBI Taxonomy" id="364589"/>
    <lineage>
        <taxon>Eukaryota</taxon>
        <taxon>Metazoa</taxon>
        <taxon>Chordata</taxon>
        <taxon>Craniata</taxon>
        <taxon>Vertebrata</taxon>
        <taxon>Euteleostomi</taxon>
        <taxon>Archelosauria</taxon>
        <taxon>Archosauria</taxon>
        <taxon>Dinosauria</taxon>
        <taxon>Saurischia</taxon>
        <taxon>Theropoda</taxon>
        <taxon>Coelurosauria</taxon>
        <taxon>Aves</taxon>
        <taxon>Neognathae</taxon>
        <taxon>Neoaves</taxon>
        <taxon>Telluraves</taxon>
        <taxon>Australaves</taxon>
        <taxon>Passeriformes</taxon>
        <taxon>Sylvioidea</taxon>
        <taxon>Zosteropidae</taxon>
        <taxon>Zosterops</taxon>
    </lineage>
</organism>
<dbReference type="EMBL" id="SWJQ01000003">
    <property type="protein sequence ID" value="TRZ26897.1"/>
    <property type="molecule type" value="Genomic_DNA"/>
</dbReference>
<gene>
    <name evidence="2" type="ORF">HGM15179_000241</name>
</gene>
<sequence>MGPHRAAALLPARPPADKGAAAAPPPDPAGPRTGSFRLSGHSASSPTALGPHRGGRRRNIHYLSPTLAKKAKGSPVWISNSIVTQRDQGSDRPRVLGTGLLTPLRPVGLV</sequence>
<feature type="region of interest" description="Disordered" evidence="1">
    <location>
        <begin position="1"/>
        <end position="74"/>
    </location>
</feature>
<dbReference type="AlphaFoldDB" id="A0A8K1LUT7"/>
<comment type="caution">
    <text evidence="2">The sequence shown here is derived from an EMBL/GenBank/DDBJ whole genome shotgun (WGS) entry which is preliminary data.</text>
</comment>
<accession>A0A8K1LUT7</accession>
<dbReference type="Proteomes" id="UP000796761">
    <property type="component" value="Unassembled WGS sequence"/>
</dbReference>
<evidence type="ECO:0000313" key="2">
    <source>
        <dbReference type="EMBL" id="TRZ26897.1"/>
    </source>
</evidence>